<organism evidence="7 8">
    <name type="scientific">Spizellomyces punctatus (strain DAOM BR117)</name>
    <dbReference type="NCBI Taxonomy" id="645134"/>
    <lineage>
        <taxon>Eukaryota</taxon>
        <taxon>Fungi</taxon>
        <taxon>Fungi incertae sedis</taxon>
        <taxon>Chytridiomycota</taxon>
        <taxon>Chytridiomycota incertae sedis</taxon>
        <taxon>Chytridiomycetes</taxon>
        <taxon>Spizellomycetales</taxon>
        <taxon>Spizellomycetaceae</taxon>
        <taxon>Spizellomyces</taxon>
    </lineage>
</organism>
<evidence type="ECO:0000313" key="8">
    <source>
        <dbReference type="Proteomes" id="UP000053201"/>
    </source>
</evidence>
<dbReference type="InParanoid" id="A0A0L0H838"/>
<feature type="compositionally biased region" description="Acidic residues" evidence="5">
    <location>
        <begin position="37"/>
        <end position="47"/>
    </location>
</feature>
<dbReference type="GeneID" id="27690392"/>
<evidence type="ECO:0000256" key="5">
    <source>
        <dbReference type="SAM" id="MobiDB-lite"/>
    </source>
</evidence>
<feature type="region of interest" description="Disordered" evidence="5">
    <location>
        <begin position="113"/>
        <end position="140"/>
    </location>
</feature>
<dbReference type="Proteomes" id="UP000053201">
    <property type="component" value="Unassembled WGS sequence"/>
</dbReference>
<reference evidence="7 8" key="1">
    <citation type="submission" date="2009-08" db="EMBL/GenBank/DDBJ databases">
        <title>The Genome Sequence of Spizellomyces punctatus strain DAOM BR117.</title>
        <authorList>
            <consortium name="The Broad Institute Genome Sequencing Platform"/>
            <person name="Russ C."/>
            <person name="Cuomo C."/>
            <person name="Shea T."/>
            <person name="Young S.K."/>
            <person name="Zeng Q."/>
            <person name="Koehrsen M."/>
            <person name="Haas B."/>
            <person name="Borodovsky M."/>
            <person name="Guigo R."/>
            <person name="Alvarado L."/>
            <person name="Berlin A."/>
            <person name="Bochicchio J."/>
            <person name="Borenstein D."/>
            <person name="Chapman S."/>
            <person name="Chen Z."/>
            <person name="Engels R."/>
            <person name="Freedman E."/>
            <person name="Gellesch M."/>
            <person name="Goldberg J."/>
            <person name="Griggs A."/>
            <person name="Gujja S."/>
            <person name="Heiman D."/>
            <person name="Hepburn T."/>
            <person name="Howarth C."/>
            <person name="Jen D."/>
            <person name="Larson L."/>
            <person name="Lewis B."/>
            <person name="Mehta T."/>
            <person name="Park D."/>
            <person name="Pearson M."/>
            <person name="Roberts A."/>
            <person name="Saif S."/>
            <person name="Shenoy N."/>
            <person name="Sisk P."/>
            <person name="Stolte C."/>
            <person name="Sykes S."/>
            <person name="Thomson T."/>
            <person name="Walk T."/>
            <person name="White J."/>
            <person name="Yandava C."/>
            <person name="Burger G."/>
            <person name="Gray M.W."/>
            <person name="Holland P.W.H."/>
            <person name="King N."/>
            <person name="Lang F.B.F."/>
            <person name="Roger A.J."/>
            <person name="Ruiz-Trillo I."/>
            <person name="Lander E."/>
            <person name="Nusbaum C."/>
        </authorList>
    </citation>
    <scope>NUCLEOTIDE SEQUENCE [LARGE SCALE GENOMIC DNA]</scope>
    <source>
        <strain evidence="7 8">DAOM BR117</strain>
    </source>
</reference>
<dbReference type="EMBL" id="KQ257463">
    <property type="protein sequence ID" value="KNC97690.1"/>
    <property type="molecule type" value="Genomic_DNA"/>
</dbReference>
<dbReference type="GO" id="GO:0006887">
    <property type="term" value="P:exocytosis"/>
    <property type="evidence" value="ECO:0007669"/>
    <property type="project" value="UniProtKB-KW"/>
</dbReference>
<proteinExistence type="inferred from homology"/>
<evidence type="ECO:0000256" key="1">
    <source>
        <dbReference type="ARBA" id="ARBA00010578"/>
    </source>
</evidence>
<feature type="compositionally biased region" description="Basic and acidic residues" evidence="5">
    <location>
        <begin position="1115"/>
        <end position="1126"/>
    </location>
</feature>
<keyword evidence="8" id="KW-1185">Reference proteome</keyword>
<dbReference type="STRING" id="645134.A0A0L0H838"/>
<gene>
    <name evidence="7" type="ORF">SPPG_07153</name>
</gene>
<feature type="compositionally biased region" description="Low complexity" evidence="5">
    <location>
        <begin position="1"/>
        <end position="13"/>
    </location>
</feature>
<evidence type="ECO:0000256" key="3">
    <source>
        <dbReference type="ARBA" id="ARBA00022483"/>
    </source>
</evidence>
<accession>A0A0L0H838</accession>
<dbReference type="OMA" id="RMWMDVD"/>
<feature type="domain" description="Exocyst complex component EXOC2/Sec5 N-terminal" evidence="6">
    <location>
        <begin position="122"/>
        <end position="1101"/>
    </location>
</feature>
<keyword evidence="3 4" id="KW-0268">Exocytosis</keyword>
<evidence type="ECO:0000256" key="2">
    <source>
        <dbReference type="ARBA" id="ARBA00022448"/>
    </source>
</evidence>
<feature type="region of interest" description="Disordered" evidence="5">
    <location>
        <begin position="550"/>
        <end position="577"/>
    </location>
</feature>
<dbReference type="InterPro" id="IPR039481">
    <property type="entry name" value="EXOC2/Sec5_N_dom"/>
</dbReference>
<dbReference type="VEuPathDB" id="FungiDB:SPPG_07153"/>
<dbReference type="AlphaFoldDB" id="A0A0L0H838"/>
<evidence type="ECO:0000259" key="6">
    <source>
        <dbReference type="Pfam" id="PF15469"/>
    </source>
</evidence>
<feature type="compositionally biased region" description="Low complexity" evidence="5">
    <location>
        <begin position="27"/>
        <end position="36"/>
    </location>
</feature>
<dbReference type="GO" id="GO:0006893">
    <property type="term" value="P:Golgi to plasma membrane transport"/>
    <property type="evidence" value="ECO:0007669"/>
    <property type="project" value="UniProtKB-UniRule"/>
</dbReference>
<feature type="compositionally biased region" description="Basic and acidic residues" evidence="5">
    <location>
        <begin position="17"/>
        <end position="26"/>
    </location>
</feature>
<evidence type="ECO:0000256" key="4">
    <source>
        <dbReference type="RuleBase" id="RU365069"/>
    </source>
</evidence>
<dbReference type="RefSeq" id="XP_016605730.1">
    <property type="nucleotide sequence ID" value="XM_016755327.1"/>
</dbReference>
<comment type="subunit">
    <text evidence="4">Component of the exocyst complex.</text>
</comment>
<comment type="similarity">
    <text evidence="1 4">Belongs to the SEC5 family.</text>
</comment>
<dbReference type="GO" id="GO:0015031">
    <property type="term" value="P:protein transport"/>
    <property type="evidence" value="ECO:0007669"/>
    <property type="project" value="UniProtKB-KW"/>
</dbReference>
<feature type="region of interest" description="Disordered" evidence="5">
    <location>
        <begin position="1"/>
        <end position="56"/>
    </location>
</feature>
<dbReference type="OrthoDB" id="26242at2759"/>
<dbReference type="InterPro" id="IPR029175">
    <property type="entry name" value="EXOC2/Sec5"/>
</dbReference>
<name>A0A0L0H838_SPIPD</name>
<dbReference type="GO" id="GO:0000145">
    <property type="term" value="C:exocyst"/>
    <property type="evidence" value="ECO:0007669"/>
    <property type="project" value="UniProtKB-UniRule"/>
</dbReference>
<comment type="function">
    <text evidence="4">Component of the exocyst complex involved in the docking of exocytic vesicles with fusion sites on the plasma membrane.</text>
</comment>
<feature type="region of interest" description="Disordered" evidence="5">
    <location>
        <begin position="751"/>
        <end position="782"/>
    </location>
</feature>
<dbReference type="Pfam" id="PF15469">
    <property type="entry name" value="Sec5"/>
    <property type="match status" value="1"/>
</dbReference>
<dbReference type="PANTHER" id="PTHR13043">
    <property type="entry name" value="EXOCYST COMPLEX COMPONENT SEC5"/>
    <property type="match status" value="1"/>
</dbReference>
<dbReference type="PANTHER" id="PTHR13043:SF1">
    <property type="entry name" value="EXOCYST COMPLEX COMPONENT 2"/>
    <property type="match status" value="1"/>
</dbReference>
<evidence type="ECO:0000313" key="7">
    <source>
        <dbReference type="EMBL" id="KNC97690.1"/>
    </source>
</evidence>
<sequence>MASSARSSVATRSGVPQRDRIFKEHGTTTTTTTSSSSDDEDELDNDADDLKRPNVRWTSEEQTAIFSFYGLQNAFPQTWGETRDEPQKGPSTITSIISGDASPASADIPTLPHEADTPVDTSDPLGIRDSILGRGRRGRGPLSRVEAEQYGALLITSRKFDAKHFLREVHKTTSYRDLELGADRLHAAIDHREDVIKNLVKTHFAKFVSAKSTIDSFYEQMRTKNLISSEDYGVAPFARSIEALKVDASALYTPLLERRLKAERIRTTLSVLGQWKFFFNLPSVLQGYHSKAKYDALVRDYQKGKYLMESSFGRNSQRLGVKATGKEKDALLPQAHQKVFEKVWNEAENIVSECRRELFRQLGESWVPLENQERIMTYLIELNADPDPVQLYVEKQYEWILSRLRQAYDNHLRNLDDLNKCQGDRPQQFTVSQLRKALNSVQSQEFEETFGYDMNVKLFRITVSLVRTLCDILGDCLPDFWKLCRIYCEGRLQKTRTADAELGQQRSKRRLDARKMEQCQKRIANIIDLYSMLVARAFFLDTPLAALKSIPQEEDPPSRPSIASPGEGEATSSTASPEIATIVTPATDASSAQSPLSVTTSDAGPSPVTAILPPTPISYKYSTFLTAHPLVACYYFIKIMSEFAQCCSEIRAIKIIGEDKLIPLLGMGMAKIQQRAVEVICEQLVEESREFYRYEDWSFEIDNATVDISRPLTTNAAIATDSTALLKLFYRLHKYVIRCLHRIASAPVISGPERSKQDSRDTAASGMDRAASRDSRSQTLEPEVSSTLVNQIRLAFYDSQYAILDGLEWLATGWKCPAVASPSMPTGVGGMVGDTPVRAILPGTDLQISSFGGEVRAVMGNAPVWRRKVKAVDVRQTSIRVIIIISNLAYMRTTVVPKLVALFQEKFRVTLTSDTNNLLDIVNHLDTLLFHNYMRKITRKVHDIVRQGILFSGLDWNSLPHPQEVRPHCYRVLLTLVMVHAEISEVSRLLVRRVLSELFYHLAQDLLLTFRAIDKFSPGGMLQATLETEFLHQTLTAYETPASAALLTLIYDTLERGVDQHELALAETAQDGRESMKDMLKKVKMFLAEAKQATEVEFSCFREIVDDSEGEEDHDGGGHDAEEASK</sequence>
<keyword evidence="2 4" id="KW-0813">Transport</keyword>
<feature type="region of interest" description="Disordered" evidence="5">
    <location>
        <begin position="1104"/>
        <end position="1126"/>
    </location>
</feature>
<dbReference type="eggNOG" id="KOG2347">
    <property type="taxonomic scope" value="Eukaryota"/>
</dbReference>
<protein>
    <recommendedName>
        <fullName evidence="4">Exocyst complex component SEC5</fullName>
    </recommendedName>
</protein>
<keyword evidence="4" id="KW-0653">Protein transport</keyword>